<proteinExistence type="predicted"/>
<accession>A0A654AP08</accession>
<sequence length="58" mass="6992">MHINYAIRVIENWIKLIDKKKKNDINEGVPYRDCCYKREEKAVVEVLVRVVIKKKHPQ</sequence>
<protein>
    <submittedName>
        <fullName evidence="1">Uncharacterized protein</fullName>
    </submittedName>
</protein>
<organism evidence="1 2">
    <name type="scientific">Bacillus mycoides</name>
    <dbReference type="NCBI Taxonomy" id="1405"/>
    <lineage>
        <taxon>Bacteria</taxon>
        <taxon>Bacillati</taxon>
        <taxon>Bacillota</taxon>
        <taxon>Bacilli</taxon>
        <taxon>Bacillales</taxon>
        <taxon>Bacillaceae</taxon>
        <taxon>Bacillus</taxon>
        <taxon>Bacillus cereus group</taxon>
    </lineage>
</organism>
<evidence type="ECO:0000313" key="1">
    <source>
        <dbReference type="EMBL" id="VXC69510.1"/>
    </source>
</evidence>
<evidence type="ECO:0000313" key="2">
    <source>
        <dbReference type="Proteomes" id="UP000437562"/>
    </source>
</evidence>
<reference evidence="1 2" key="1">
    <citation type="submission" date="2019-10" db="EMBL/GenBank/DDBJ databases">
        <authorList>
            <person name="Karimi E."/>
        </authorList>
    </citation>
    <scope>NUCLEOTIDE SEQUENCE [LARGE SCALE GENOMIC DNA]</scope>
    <source>
        <strain evidence="1">Bacillus sp. 71</strain>
    </source>
</reference>
<dbReference type="EMBL" id="CABWMC010000031">
    <property type="protein sequence ID" value="VXC69510.1"/>
    <property type="molecule type" value="Genomic_DNA"/>
</dbReference>
<dbReference type="AlphaFoldDB" id="A0A654AP08"/>
<gene>
    <name evidence="1" type="ORF">BACI71_60011</name>
</gene>
<name>A0A654AP08_BACMY</name>
<dbReference type="Proteomes" id="UP000437562">
    <property type="component" value="Unassembled WGS sequence"/>
</dbReference>